<dbReference type="GO" id="GO:0046872">
    <property type="term" value="F:metal ion binding"/>
    <property type="evidence" value="ECO:0007669"/>
    <property type="project" value="UniProtKB-KW"/>
</dbReference>
<dbReference type="Pfam" id="PF04104">
    <property type="entry name" value="DNA_primase_lrg"/>
    <property type="match status" value="1"/>
</dbReference>
<keyword evidence="7 11" id="KW-0479">Metal-binding</keyword>
<evidence type="ECO:0000256" key="6">
    <source>
        <dbReference type="ARBA" id="ARBA00022705"/>
    </source>
</evidence>
<keyword evidence="4 11" id="KW-0004">4Fe-4S</keyword>
<dbReference type="PANTHER" id="PTHR10537:SF3">
    <property type="entry name" value="DNA PRIMASE LARGE SUBUNIT"/>
    <property type="match status" value="1"/>
</dbReference>
<dbReference type="InterPro" id="IPR016558">
    <property type="entry name" value="DNA_primase_lsu_euk"/>
</dbReference>
<dbReference type="GO" id="GO:0051539">
    <property type="term" value="F:4 iron, 4 sulfur cluster binding"/>
    <property type="evidence" value="ECO:0007669"/>
    <property type="project" value="UniProtKB-KW"/>
</dbReference>
<keyword evidence="10" id="KW-0238">DNA-binding</keyword>
<dbReference type="InterPro" id="IPR058560">
    <property type="entry name" value="DNA_primase_C"/>
</dbReference>
<comment type="similarity">
    <text evidence="2">Belongs to the eukaryotic-type primase large subunit family.</text>
</comment>
<keyword evidence="5" id="KW-0639">Primosome</keyword>
<keyword evidence="8 11" id="KW-0408">Iron</keyword>
<reference evidence="13" key="1">
    <citation type="submission" date="2020-11" db="EMBL/GenBank/DDBJ databases">
        <authorList>
            <person name="Tran Van P."/>
        </authorList>
    </citation>
    <scope>NUCLEOTIDE SEQUENCE</scope>
</reference>
<evidence type="ECO:0000256" key="10">
    <source>
        <dbReference type="ARBA" id="ARBA00023125"/>
    </source>
</evidence>
<protein>
    <recommendedName>
        <fullName evidence="3">DNA primase large subunit</fullName>
    </recommendedName>
</protein>
<feature type="binding site" evidence="11">
    <location>
        <position position="326"/>
    </location>
    <ligand>
        <name>[4Fe-4S] cluster</name>
        <dbReference type="ChEBI" id="CHEBI:49883"/>
    </ligand>
</feature>
<dbReference type="EMBL" id="LR900394">
    <property type="protein sequence ID" value="CAD7245526.1"/>
    <property type="molecule type" value="Genomic_DNA"/>
</dbReference>
<gene>
    <name evidence="13" type="ORF">DSTB1V02_LOCUS5398</name>
</gene>
<dbReference type="PIRSF" id="PIRSF009449">
    <property type="entry name" value="DNA_primase_large_subunit"/>
    <property type="match status" value="1"/>
</dbReference>
<dbReference type="OrthoDB" id="421393at2759"/>
<keyword evidence="14" id="KW-1185">Reference proteome</keyword>
<evidence type="ECO:0000256" key="8">
    <source>
        <dbReference type="ARBA" id="ARBA00023004"/>
    </source>
</evidence>
<dbReference type="GO" id="GO:0005658">
    <property type="term" value="C:alpha DNA polymerase:primase complex"/>
    <property type="evidence" value="ECO:0007669"/>
    <property type="project" value="UniProtKB-ARBA"/>
</dbReference>
<dbReference type="PANTHER" id="PTHR10537">
    <property type="entry name" value="DNA PRIMASE LARGE SUBUNIT"/>
    <property type="match status" value="1"/>
</dbReference>
<evidence type="ECO:0000313" key="13">
    <source>
        <dbReference type="EMBL" id="CAD7245526.1"/>
    </source>
</evidence>
<evidence type="ECO:0000313" key="14">
    <source>
        <dbReference type="Proteomes" id="UP000677054"/>
    </source>
</evidence>
<dbReference type="AlphaFoldDB" id="A0A7R8X9R6"/>
<evidence type="ECO:0000256" key="11">
    <source>
        <dbReference type="PIRSR" id="PIRSR009449-1"/>
    </source>
</evidence>
<proteinExistence type="inferred from homology"/>
<keyword evidence="6" id="KW-0235">DNA replication</keyword>
<dbReference type="Proteomes" id="UP000677054">
    <property type="component" value="Unassembled WGS sequence"/>
</dbReference>
<organism evidence="13">
    <name type="scientific">Darwinula stevensoni</name>
    <dbReference type="NCBI Taxonomy" id="69355"/>
    <lineage>
        <taxon>Eukaryota</taxon>
        <taxon>Metazoa</taxon>
        <taxon>Ecdysozoa</taxon>
        <taxon>Arthropoda</taxon>
        <taxon>Crustacea</taxon>
        <taxon>Oligostraca</taxon>
        <taxon>Ostracoda</taxon>
        <taxon>Podocopa</taxon>
        <taxon>Podocopida</taxon>
        <taxon>Darwinulocopina</taxon>
        <taxon>Darwinuloidea</taxon>
        <taxon>Darwinulidae</taxon>
        <taxon>Darwinula</taxon>
    </lineage>
</organism>
<dbReference type="GO" id="GO:0003677">
    <property type="term" value="F:DNA binding"/>
    <property type="evidence" value="ECO:0007669"/>
    <property type="project" value="UniProtKB-KW"/>
</dbReference>
<feature type="binding site" evidence="11">
    <location>
        <position position="461"/>
    </location>
    <ligand>
        <name>[4Fe-4S] cluster</name>
        <dbReference type="ChEBI" id="CHEBI:49883"/>
    </ligand>
</feature>
<feature type="binding site" evidence="11">
    <location>
        <position position="421"/>
    </location>
    <ligand>
        <name>[4Fe-4S] cluster</name>
        <dbReference type="ChEBI" id="CHEBI:49883"/>
    </ligand>
</feature>
<dbReference type="GO" id="GO:0006270">
    <property type="term" value="P:DNA replication initiation"/>
    <property type="evidence" value="ECO:0007669"/>
    <property type="project" value="TreeGrafter"/>
</dbReference>
<dbReference type="Gene3D" id="1.20.930.80">
    <property type="match status" value="1"/>
</dbReference>
<name>A0A7R8X9R6_9CRUS</name>
<evidence type="ECO:0000256" key="1">
    <source>
        <dbReference type="ARBA" id="ARBA00001966"/>
    </source>
</evidence>
<keyword evidence="9 11" id="KW-0411">Iron-sulfur</keyword>
<evidence type="ECO:0000256" key="2">
    <source>
        <dbReference type="ARBA" id="ARBA00010564"/>
    </source>
</evidence>
<evidence type="ECO:0000256" key="3">
    <source>
        <dbReference type="ARBA" id="ARBA00019038"/>
    </source>
</evidence>
<dbReference type="GO" id="GO:0006269">
    <property type="term" value="P:DNA replication, synthesis of primer"/>
    <property type="evidence" value="ECO:0007669"/>
    <property type="project" value="UniProtKB-KW"/>
</dbReference>
<evidence type="ECO:0000259" key="12">
    <source>
        <dbReference type="Pfam" id="PF04104"/>
    </source>
</evidence>
<dbReference type="EMBL" id="CAJPEV010000877">
    <property type="protein sequence ID" value="CAG0889243.1"/>
    <property type="molecule type" value="Genomic_DNA"/>
</dbReference>
<feature type="domain" description="DNA primase large subunit C-terminal" evidence="12">
    <location>
        <begin position="317"/>
        <end position="483"/>
    </location>
</feature>
<sequence>MPLDEFPRTKSMEFTTSSGLRGGPRPRNRLARAVLAAPDQQKYLKDLTFYSEPPGDTIPLVDLENWALQRLEPLIYILETVLRLVERVGLTSLHSLSEWRNTLINEIRQNKLIPSFYVLLSSHSGTAEEDLYEARRKDYISHFILRAAYSTSEDRRRWFIQQECDFFRARFMQLTPQQIDSFLQEQGLHYVKLNDAEKNVMIQYILGDDKNAEKKKMLDLYKVPWLDALELVRGRRVFLQAGMAYITTQEFTSIVTQKFREFLEREVQHMSLSMGRILEDDERMQKLLQNFEKYYLGPDYSSRGDTSDRITLDMIGTVSKESYPLCMRHMHEEVTTNHHLKHFGRLHYGLFLKGIGLTLEEQITFWRGEFTKKLDPDKWDKQHRYGIRHMYGKEGHMKELSPYSCIKIITSSVGAGDKHGCPFKHWDPRNLATKLKSIGITDAGVSEIQGFAVGGHYQIACGKVFAFTHKGAEVGINHPNQYFEESRAIITGKLGKKSLSQEASGSDSASNVAAKVGGEEMNDTALWDGELEPMDIEDSNHITGFASAWA</sequence>
<comment type="cofactor">
    <cofactor evidence="1">
        <name>[4Fe-4S] cluster</name>
        <dbReference type="ChEBI" id="CHEBI:49883"/>
    </cofactor>
</comment>
<feature type="binding site" evidence="11">
    <location>
        <position position="405"/>
    </location>
    <ligand>
        <name>[4Fe-4S] cluster</name>
        <dbReference type="ChEBI" id="CHEBI:49883"/>
    </ligand>
</feature>
<dbReference type="Pfam" id="PF26466">
    <property type="entry name" value="DNA_primase_lrg_N"/>
    <property type="match status" value="1"/>
</dbReference>
<evidence type="ECO:0000256" key="9">
    <source>
        <dbReference type="ARBA" id="ARBA00023014"/>
    </source>
</evidence>
<dbReference type="CDD" id="cd07322">
    <property type="entry name" value="PriL_PriS_Eukaryotic"/>
    <property type="match status" value="1"/>
</dbReference>
<evidence type="ECO:0000256" key="5">
    <source>
        <dbReference type="ARBA" id="ARBA00022515"/>
    </source>
</evidence>
<evidence type="ECO:0000256" key="4">
    <source>
        <dbReference type="ARBA" id="ARBA00022485"/>
    </source>
</evidence>
<dbReference type="InterPro" id="IPR007238">
    <property type="entry name" value="DNA_primase_lsu_euk/arc"/>
</dbReference>
<accession>A0A7R8X9R6</accession>
<feature type="non-terminal residue" evidence="13">
    <location>
        <position position="550"/>
    </location>
</feature>
<evidence type="ECO:0000256" key="7">
    <source>
        <dbReference type="ARBA" id="ARBA00022723"/>
    </source>
</evidence>